<evidence type="ECO:0000313" key="10">
    <source>
        <dbReference type="Proteomes" id="UP000318995"/>
    </source>
</evidence>
<keyword evidence="4" id="KW-0677">Repeat</keyword>
<organism evidence="9 10">
    <name type="scientific">Botrimarina hoheduenensis</name>
    <dbReference type="NCBI Taxonomy" id="2528000"/>
    <lineage>
        <taxon>Bacteria</taxon>
        <taxon>Pseudomonadati</taxon>
        <taxon>Planctomycetota</taxon>
        <taxon>Planctomycetia</taxon>
        <taxon>Pirellulales</taxon>
        <taxon>Lacipirellulaceae</taxon>
        <taxon>Botrimarina</taxon>
    </lineage>
</organism>
<evidence type="ECO:0000313" key="9">
    <source>
        <dbReference type="EMBL" id="TWT43126.1"/>
    </source>
</evidence>
<dbReference type="OrthoDB" id="220328at2"/>
<keyword evidence="10" id="KW-1185">Reference proteome</keyword>
<dbReference type="PANTHER" id="PTHR11878">
    <property type="entry name" value="SODIUM/CALCIUM EXCHANGER"/>
    <property type="match status" value="1"/>
</dbReference>
<dbReference type="InterPro" id="IPR055372">
    <property type="entry name" value="CBM96"/>
</dbReference>
<evidence type="ECO:0000256" key="2">
    <source>
        <dbReference type="ARBA" id="ARBA00022525"/>
    </source>
</evidence>
<evidence type="ECO:0000256" key="5">
    <source>
        <dbReference type="ARBA" id="ARBA00022837"/>
    </source>
</evidence>
<feature type="region of interest" description="Disordered" evidence="7">
    <location>
        <begin position="1"/>
        <end position="21"/>
    </location>
</feature>
<keyword evidence="3" id="KW-0732">Signal</keyword>
<dbReference type="PANTHER" id="PTHR11878:SF65">
    <property type="entry name" value="NA_CA-EXCHANGE PROTEIN, ISOFORM G"/>
    <property type="match status" value="1"/>
</dbReference>
<proteinExistence type="predicted"/>
<dbReference type="EMBL" id="SJPH01000004">
    <property type="protein sequence ID" value="TWT43126.1"/>
    <property type="molecule type" value="Genomic_DNA"/>
</dbReference>
<dbReference type="InterPro" id="IPR038081">
    <property type="entry name" value="CalX-like_sf"/>
</dbReference>
<accession>A0A5C5VWT8</accession>
<dbReference type="InterPro" id="IPR051171">
    <property type="entry name" value="CaCA"/>
</dbReference>
<keyword evidence="6" id="KW-0406">Ion transport</keyword>
<protein>
    <submittedName>
        <fullName evidence="9">Calx-beta domain protein</fullName>
    </submittedName>
</protein>
<keyword evidence="5" id="KW-0106">Calcium</keyword>
<dbReference type="SUPFAM" id="SSF141072">
    <property type="entry name" value="CalX-like"/>
    <property type="match status" value="3"/>
</dbReference>
<dbReference type="GO" id="GO:0005576">
    <property type="term" value="C:extracellular region"/>
    <property type="evidence" value="ECO:0007669"/>
    <property type="project" value="UniProtKB-SubCell"/>
</dbReference>
<evidence type="ECO:0000256" key="4">
    <source>
        <dbReference type="ARBA" id="ARBA00022737"/>
    </source>
</evidence>
<dbReference type="GO" id="GO:0007154">
    <property type="term" value="P:cell communication"/>
    <property type="evidence" value="ECO:0007669"/>
    <property type="project" value="InterPro"/>
</dbReference>
<reference evidence="9 10" key="1">
    <citation type="submission" date="2019-02" db="EMBL/GenBank/DDBJ databases">
        <title>Deep-cultivation of Planctomycetes and their phenomic and genomic characterization uncovers novel biology.</title>
        <authorList>
            <person name="Wiegand S."/>
            <person name="Jogler M."/>
            <person name="Boedeker C."/>
            <person name="Pinto D."/>
            <person name="Vollmers J."/>
            <person name="Rivas-Marin E."/>
            <person name="Kohn T."/>
            <person name="Peeters S.H."/>
            <person name="Heuer A."/>
            <person name="Rast P."/>
            <person name="Oberbeckmann S."/>
            <person name="Bunk B."/>
            <person name="Jeske O."/>
            <person name="Meyerdierks A."/>
            <person name="Storesund J.E."/>
            <person name="Kallscheuer N."/>
            <person name="Luecker S."/>
            <person name="Lage O.M."/>
            <person name="Pohl T."/>
            <person name="Merkel B.J."/>
            <person name="Hornburger P."/>
            <person name="Mueller R.-W."/>
            <person name="Bruemmer F."/>
            <person name="Labrenz M."/>
            <person name="Spormann A.M."/>
            <person name="Op Den Camp H."/>
            <person name="Overmann J."/>
            <person name="Amann R."/>
            <person name="Jetten M.S.M."/>
            <person name="Mascher T."/>
            <person name="Medema M.H."/>
            <person name="Devos D.P."/>
            <person name="Kaster A.-K."/>
            <person name="Ovreas L."/>
            <person name="Rohde M."/>
            <person name="Galperin M.Y."/>
            <person name="Jogler C."/>
        </authorList>
    </citation>
    <scope>NUCLEOTIDE SEQUENCE [LARGE SCALE GENOMIC DNA]</scope>
    <source>
        <strain evidence="9 10">Pla111</strain>
    </source>
</reference>
<dbReference type="Pfam" id="PF24517">
    <property type="entry name" value="CBM96"/>
    <property type="match status" value="1"/>
</dbReference>
<dbReference type="PROSITE" id="PS00018">
    <property type="entry name" value="EF_HAND_1"/>
    <property type="match status" value="1"/>
</dbReference>
<gene>
    <name evidence="9" type="ORF">Pla111_20760</name>
</gene>
<dbReference type="GO" id="GO:0030001">
    <property type="term" value="P:metal ion transport"/>
    <property type="evidence" value="ECO:0007669"/>
    <property type="project" value="TreeGrafter"/>
</dbReference>
<feature type="domain" description="Calx-beta" evidence="8">
    <location>
        <begin position="224"/>
        <end position="326"/>
    </location>
</feature>
<dbReference type="SMART" id="SM00237">
    <property type="entry name" value="Calx_beta"/>
    <property type="match status" value="3"/>
</dbReference>
<name>A0A5C5VWT8_9BACT</name>
<evidence type="ECO:0000259" key="8">
    <source>
        <dbReference type="SMART" id="SM00237"/>
    </source>
</evidence>
<keyword evidence="6" id="KW-0813">Transport</keyword>
<dbReference type="RefSeq" id="WP_146573991.1">
    <property type="nucleotide sequence ID" value="NZ_SJPH01000004.1"/>
</dbReference>
<feature type="domain" description="Calx-beta" evidence="8">
    <location>
        <begin position="931"/>
        <end position="1029"/>
    </location>
</feature>
<feature type="domain" description="Calx-beta" evidence="8">
    <location>
        <begin position="597"/>
        <end position="698"/>
    </location>
</feature>
<dbReference type="GO" id="GO:0016020">
    <property type="term" value="C:membrane"/>
    <property type="evidence" value="ECO:0007669"/>
    <property type="project" value="InterPro"/>
</dbReference>
<comment type="caution">
    <text evidence="9">The sequence shown here is derived from an EMBL/GenBank/DDBJ whole genome shotgun (WGS) entry which is preliminary data.</text>
</comment>
<keyword evidence="2" id="KW-0964">Secreted</keyword>
<dbReference type="InterPro" id="IPR003644">
    <property type="entry name" value="Calx_beta"/>
</dbReference>
<evidence type="ECO:0000256" key="1">
    <source>
        <dbReference type="ARBA" id="ARBA00004613"/>
    </source>
</evidence>
<dbReference type="InterPro" id="IPR018247">
    <property type="entry name" value="EF_Hand_1_Ca_BS"/>
</dbReference>
<sequence>MRFSNKKLAKRRRESARRRAAVQRRTRFEGLESRQLLTSFTFQQGLNGYAGQEDTVLYSRQPEVNFGTEGSISPDQQDANGVRQGLVKFGDIFGNLPGQIPLGSTINSATLIVDVVNDSNSSMQMSLFRMQEDWSESTATWSSFGDIGGVQASEGEASDFPPDSILFDPDTSANSPTAGRFDVKTSLQYWAAGDSNFGWMVESAATNGWDFRTKESAQAQRPRLIVDFTAPSGAGQFEFLNTAPTVGEGDAGMKTTLLEVYRVGGVTGAASVNYTITAGTATAGSDFVAASGTLNFASGETVKTIPVDILGDTALEGNETVVVTLSGAPIVAGQGVATLSIGDDDALINEVLANVSNASDETNREYIELIGTPGASLNGYYFTIFEGEEEELGGTAGEATGIADLVIDLSGQTFGSNGLLVITPSNWAYTAAAGTNVFSTAALDGAGGKIEDSSQTYALIRSLGAPIVQGVDYDTIGAYENATNQAIGTGLGILDQLPAGAQVVDSVGVVEGGGGDRDRTLAPPEIGNPGVHVHQPTGVSGSSGVTSDAVSRRAGQKLPNSIGAWFNGDILSGDDSTGPITYANDTFFISVVAPDGAVLTPGAPNVLRTVFFDVEDQNAEVAEADGSVTVMLRRTGDLNETVDVTYTTIGGTAQSGVDFVAKTETVTFGVGVAEIPVTINLIPDSVAEGFERFTLQITDASGDYLVTNGRVTGSPAANGLATVTIADADVSTATFQNGVNGYFGTQDATIDGDQLFDTFGQDGIVRVDQVKGEGEDTPTQIRPQQGLIRFDNLFGAGAGQVPFGSQIFDAFLTVNVTNVSSGAEVNFFKMEQDWEEINATWLDPQGSAGGSILNGVTPDGVEASATPDGTVPDAGRAGLVEIPLDVDTLQAWANGADQNYGWSIISDSASLWSFNSSEAFATGTFRPELTILYTAPESGNTGTFGLSDAQYRVNEDAGSASITITRKGGSTGAATVNWSLSLGTGSAADVSTLSGSVNFASGELFKTFNIGVTNDLLVEANEKFTLTLSGAGLDFSRSEAELTIRDNDFNPFASNLLLNEIWINSPGNDPPYEFVELTGTAGIGMGSLYYVAVEGLVGDRTGVAEKVVDIGDFRNGTNGHTLLTPDAADFGFNVPAGATQIDRLGSIGTENVASQNDSTTYLLLYSPFTDLTTTSFDYDWDDDGSLELPSGVQIVDSLGVRVLGAEDQLYGPSTNVAAFGVSDPDVDAVSRFRGDTQRNRGTSWFGGDLFPAGDDYLLYEAGEAFGLPVAGAALTPGETNVGTAAQSPLVSLVSSSVAANGLVTLTFNGPISQVTEGDGGAVGPGGEGISITDTSGVAIPGVDAVPVISGFGTNTLTLSFTGAATTPGGGLPSGNFQLNLVGNGIIGNGRAVDTANTGSVTGSDRVLALSRLSAGDFNADGRVDNSDLNLLLANWGSSTVPPTWVNGFSGTVDNGELNALLGDWGLGAGAATSFATTSSVDPVESAVAAEPASSTKSTDAAFAYYAAEETQQEEEARRERRGFRRAVVGMRG</sequence>
<dbReference type="NCBIfam" id="NF033679">
    <property type="entry name" value="DNRLRE_dom"/>
    <property type="match status" value="1"/>
</dbReference>
<dbReference type="Gene3D" id="2.60.40.2030">
    <property type="match status" value="3"/>
</dbReference>
<dbReference type="Pfam" id="PF03160">
    <property type="entry name" value="Calx-beta"/>
    <property type="match status" value="3"/>
</dbReference>
<dbReference type="Proteomes" id="UP000318995">
    <property type="component" value="Unassembled WGS sequence"/>
</dbReference>
<evidence type="ECO:0000256" key="6">
    <source>
        <dbReference type="ARBA" id="ARBA00023065"/>
    </source>
</evidence>
<evidence type="ECO:0000256" key="7">
    <source>
        <dbReference type="SAM" id="MobiDB-lite"/>
    </source>
</evidence>
<comment type="subcellular location">
    <subcellularLocation>
        <location evidence="1">Secreted</location>
    </subcellularLocation>
</comment>
<evidence type="ECO:0000256" key="3">
    <source>
        <dbReference type="ARBA" id="ARBA00022729"/>
    </source>
</evidence>